<evidence type="ECO:0008006" key="3">
    <source>
        <dbReference type="Google" id="ProtNLM"/>
    </source>
</evidence>
<evidence type="ECO:0000313" key="1">
    <source>
        <dbReference type="Ensembl" id="ENSEEEP00000024503.2"/>
    </source>
</evidence>
<dbReference type="Gene3D" id="2.10.80.10">
    <property type="entry name" value="Lipase, subunit A"/>
    <property type="match status" value="1"/>
</dbReference>
<accession>A0A4W4FKC4</accession>
<reference evidence="2" key="2">
    <citation type="journal article" date="2017" name="Sci. Adv.">
        <title>A tail of two voltages: Proteomic comparison of the three electric organs of the electric eel.</title>
        <authorList>
            <person name="Traeger L.L."/>
            <person name="Sabat G."/>
            <person name="Barrett-Wilt G.A."/>
            <person name="Wells G.B."/>
            <person name="Sussman M.R."/>
        </authorList>
    </citation>
    <scope>NUCLEOTIDE SEQUENCE [LARGE SCALE GENOMIC DNA]</scope>
</reference>
<dbReference type="AlphaFoldDB" id="A0A4W4FKC4"/>
<keyword evidence="2" id="KW-1185">Reference proteome</keyword>
<name>A0A4W4FKC4_ELEEL</name>
<proteinExistence type="predicted"/>
<evidence type="ECO:0000313" key="2">
    <source>
        <dbReference type="Proteomes" id="UP000314983"/>
    </source>
</evidence>
<reference evidence="1" key="5">
    <citation type="submission" date="2025-09" db="UniProtKB">
        <authorList>
            <consortium name="Ensembl"/>
        </authorList>
    </citation>
    <scope>IDENTIFICATION</scope>
</reference>
<dbReference type="STRING" id="8005.ENSEEEP00000024503"/>
<dbReference type="Ensembl" id="ENSEEET00000024782.2">
    <property type="protein sequence ID" value="ENSEEEP00000024503.2"/>
    <property type="gene ID" value="ENSEEEG00000011880.2"/>
</dbReference>
<reference evidence="1" key="3">
    <citation type="submission" date="2020-05" db="EMBL/GenBank/DDBJ databases">
        <title>Electrophorus electricus (electric eel) genome, fEleEle1, primary haplotype.</title>
        <authorList>
            <person name="Myers G."/>
            <person name="Meyer A."/>
            <person name="Fedrigo O."/>
            <person name="Formenti G."/>
            <person name="Rhie A."/>
            <person name="Tracey A."/>
            <person name="Sims Y."/>
            <person name="Jarvis E.D."/>
        </authorList>
    </citation>
    <scope>NUCLEOTIDE SEQUENCE [LARGE SCALE GENOMIC DNA]</scope>
</reference>
<dbReference type="GeneTree" id="ENSGT00940000177802"/>
<protein>
    <recommendedName>
        <fullName evidence="3">Dickkopf N-terminal cysteine-rich domain-containing protein</fullName>
    </recommendedName>
</protein>
<sequence>TSNSCHFLQILLENVHRQGKCRPYHLPWQLMLMSYPAVQERGECLRSRDCAAGLCCVLYQRSRRCQRIPQEDQFCLLPGRNKARRELGLCDCRPGLHCRPQNTFLEKNHLSVQVEYSIA</sequence>
<reference evidence="1" key="4">
    <citation type="submission" date="2025-08" db="UniProtKB">
        <authorList>
            <consortium name="Ensembl"/>
        </authorList>
    </citation>
    <scope>IDENTIFICATION</scope>
</reference>
<reference evidence="2" key="1">
    <citation type="journal article" date="2014" name="Science">
        <title>Nonhuman genetics. Genomic basis for the convergent evolution of electric organs.</title>
        <authorList>
            <person name="Gallant J.R."/>
            <person name="Traeger L.L."/>
            <person name="Volkening J.D."/>
            <person name="Moffett H."/>
            <person name="Chen P.H."/>
            <person name="Novina C.D."/>
            <person name="Phillips G.N.Jr."/>
            <person name="Anand R."/>
            <person name="Wells G.B."/>
            <person name="Pinch M."/>
            <person name="Guth R."/>
            <person name="Unguez G.A."/>
            <person name="Albert J.S."/>
            <person name="Zakon H.H."/>
            <person name="Samanta M.P."/>
            <person name="Sussman M.R."/>
        </authorList>
    </citation>
    <scope>NUCLEOTIDE SEQUENCE [LARGE SCALE GENOMIC DNA]</scope>
</reference>
<organism evidence="1 2">
    <name type="scientific">Electrophorus electricus</name>
    <name type="common">Electric eel</name>
    <name type="synonym">Gymnotus electricus</name>
    <dbReference type="NCBI Taxonomy" id="8005"/>
    <lineage>
        <taxon>Eukaryota</taxon>
        <taxon>Metazoa</taxon>
        <taxon>Chordata</taxon>
        <taxon>Craniata</taxon>
        <taxon>Vertebrata</taxon>
        <taxon>Euteleostomi</taxon>
        <taxon>Actinopterygii</taxon>
        <taxon>Neopterygii</taxon>
        <taxon>Teleostei</taxon>
        <taxon>Ostariophysi</taxon>
        <taxon>Gymnotiformes</taxon>
        <taxon>Gymnotoidei</taxon>
        <taxon>Gymnotidae</taxon>
        <taxon>Electrophorus</taxon>
    </lineage>
</organism>
<dbReference type="Proteomes" id="UP000314983">
    <property type="component" value="Chromosome 18"/>
</dbReference>